<reference evidence="2" key="1">
    <citation type="submission" date="2020-03" db="EMBL/GenBank/DDBJ databases">
        <title>A transcriptome and proteome of the tick Rhipicephalus microplus shaped by the genetic composition of its hosts and developmental stage.</title>
        <authorList>
            <person name="Garcia G.R."/>
            <person name="Ribeiro J.M.C."/>
            <person name="Maruyama S.R."/>
            <person name="Gardinasse L.G."/>
            <person name="Nelson K."/>
            <person name="Ferreira B.R."/>
            <person name="Andrade T.G."/>
            <person name="Santos I.K.F.M."/>
        </authorList>
    </citation>
    <scope>NUCLEOTIDE SEQUENCE</scope>
    <source>
        <strain evidence="2">NSGR</strain>
        <tissue evidence="2">Salivary glands</tissue>
    </source>
</reference>
<keyword evidence="1" id="KW-0732">Signal</keyword>
<accession>A0A6G5AID6</accession>
<proteinExistence type="predicted"/>
<organism evidence="2">
    <name type="scientific">Rhipicephalus microplus</name>
    <name type="common">Cattle tick</name>
    <name type="synonym">Boophilus microplus</name>
    <dbReference type="NCBI Taxonomy" id="6941"/>
    <lineage>
        <taxon>Eukaryota</taxon>
        <taxon>Metazoa</taxon>
        <taxon>Ecdysozoa</taxon>
        <taxon>Arthropoda</taxon>
        <taxon>Chelicerata</taxon>
        <taxon>Arachnida</taxon>
        <taxon>Acari</taxon>
        <taxon>Parasitiformes</taxon>
        <taxon>Ixodida</taxon>
        <taxon>Ixodoidea</taxon>
        <taxon>Ixodidae</taxon>
        <taxon>Rhipicephalinae</taxon>
        <taxon>Rhipicephalus</taxon>
        <taxon>Boophilus</taxon>
    </lineage>
</organism>
<dbReference type="EMBL" id="GIKN01007780">
    <property type="protein sequence ID" value="NIE50053.1"/>
    <property type="molecule type" value="Transcribed_RNA"/>
</dbReference>
<evidence type="ECO:0000256" key="1">
    <source>
        <dbReference type="SAM" id="SignalP"/>
    </source>
</evidence>
<sequence length="100" mass="11568">MLHSNETSAFFSLIIALSIWHGTISALVRTEHCKYFELLFYDCKRECFACCVKKSAAQLKNCITEACHFICNCLISLFTAMTAHFYCMPKEKLLFMCLYL</sequence>
<dbReference type="AlphaFoldDB" id="A0A6G5AID6"/>
<feature type="chain" id="PRO_5026035113" description="Secreted protein" evidence="1">
    <location>
        <begin position="26"/>
        <end position="100"/>
    </location>
</feature>
<evidence type="ECO:0008006" key="3">
    <source>
        <dbReference type="Google" id="ProtNLM"/>
    </source>
</evidence>
<evidence type="ECO:0000313" key="2">
    <source>
        <dbReference type="EMBL" id="NIE50053.1"/>
    </source>
</evidence>
<name>A0A6G5AID6_RHIMP</name>
<feature type="signal peptide" evidence="1">
    <location>
        <begin position="1"/>
        <end position="25"/>
    </location>
</feature>
<protein>
    <recommendedName>
        <fullName evidence="3">Secreted protein</fullName>
    </recommendedName>
</protein>